<feature type="region of interest" description="Disordered" evidence="1">
    <location>
        <begin position="50"/>
        <end position="77"/>
    </location>
</feature>
<gene>
    <name evidence="3" type="ORF">GSLYS_00020774001</name>
</gene>
<keyword evidence="2" id="KW-0812">Transmembrane</keyword>
<keyword evidence="2" id="KW-0472">Membrane</keyword>
<proteinExistence type="predicted"/>
<reference evidence="3 4" key="1">
    <citation type="submission" date="2024-04" db="EMBL/GenBank/DDBJ databases">
        <authorList>
            <consortium name="Genoscope - CEA"/>
            <person name="William W."/>
        </authorList>
    </citation>
    <scope>NUCLEOTIDE SEQUENCE [LARGE SCALE GENOMIC DNA]</scope>
</reference>
<sequence>MKLEVVKYEQPNIEAKEEGNKALTIGVSVVCGVLALCTITAVAVHLRRRNESISEKQNPHQSYIGQNLKSSPPSWTSASQSIQAVPAFNNYAFDYPQTKKSDTESKHINYFYVDRKRYTYPEEPPPDYPMD</sequence>
<comment type="caution">
    <text evidence="3">The sequence shown here is derived from an EMBL/GenBank/DDBJ whole genome shotgun (WGS) entry which is preliminary data.</text>
</comment>
<evidence type="ECO:0000313" key="3">
    <source>
        <dbReference type="EMBL" id="CAL1547457.1"/>
    </source>
</evidence>
<dbReference type="AlphaFoldDB" id="A0AAV2IK34"/>
<feature type="transmembrane region" description="Helical" evidence="2">
    <location>
        <begin position="22"/>
        <end position="46"/>
    </location>
</feature>
<accession>A0AAV2IK34</accession>
<keyword evidence="2" id="KW-1133">Transmembrane helix</keyword>
<evidence type="ECO:0000313" key="4">
    <source>
        <dbReference type="Proteomes" id="UP001497497"/>
    </source>
</evidence>
<keyword evidence="4" id="KW-1185">Reference proteome</keyword>
<dbReference type="EMBL" id="CAXITT010000980">
    <property type="protein sequence ID" value="CAL1547457.1"/>
    <property type="molecule type" value="Genomic_DNA"/>
</dbReference>
<name>A0AAV2IK34_LYMST</name>
<organism evidence="3 4">
    <name type="scientific">Lymnaea stagnalis</name>
    <name type="common">Great pond snail</name>
    <name type="synonym">Helix stagnalis</name>
    <dbReference type="NCBI Taxonomy" id="6523"/>
    <lineage>
        <taxon>Eukaryota</taxon>
        <taxon>Metazoa</taxon>
        <taxon>Spiralia</taxon>
        <taxon>Lophotrochozoa</taxon>
        <taxon>Mollusca</taxon>
        <taxon>Gastropoda</taxon>
        <taxon>Heterobranchia</taxon>
        <taxon>Euthyneura</taxon>
        <taxon>Panpulmonata</taxon>
        <taxon>Hygrophila</taxon>
        <taxon>Lymnaeoidea</taxon>
        <taxon>Lymnaeidae</taxon>
        <taxon>Lymnaea</taxon>
    </lineage>
</organism>
<feature type="compositionally biased region" description="Polar residues" evidence="1">
    <location>
        <begin position="59"/>
        <end position="69"/>
    </location>
</feature>
<dbReference type="Proteomes" id="UP001497497">
    <property type="component" value="Unassembled WGS sequence"/>
</dbReference>
<evidence type="ECO:0000256" key="1">
    <source>
        <dbReference type="SAM" id="MobiDB-lite"/>
    </source>
</evidence>
<evidence type="ECO:0000256" key="2">
    <source>
        <dbReference type="SAM" id="Phobius"/>
    </source>
</evidence>
<protein>
    <submittedName>
        <fullName evidence="3">Uncharacterized protein</fullName>
    </submittedName>
</protein>